<sequence>MDSAFPFSFFANMTDHFDLSLEEFQAFHSIDRKLYYNLVVNLRRDPTRSLHVVALFLWLERECRNYNIVFTILTLPISYIETLADEADAILTCFENDGVCLLRGRLEDNNLPHLQNLLGYRFTLAYFHQHRGVIVAGVRRIAADVCMAALHDIMQAVVEVTSNNSALMTTSVMPPPSFSDTYYYGRTLVKKGGFLDLLLKDQTKQELDDEINELIRQLPKEEPFDEDDPLQVPADERTVFLTFSKGYPITENEVREYFIRKYGDVVESVFMQEVPHHTEQSLYALLVLRSPLAMDSILNSKGKEKFSINGKHVWARKYVRK</sequence>
<proteinExistence type="predicted"/>
<gene>
    <name evidence="1" type="ORF">MLD38_038109</name>
</gene>
<keyword evidence="2" id="KW-1185">Reference proteome</keyword>
<organism evidence="1 2">
    <name type="scientific">Melastoma candidum</name>
    <dbReference type="NCBI Taxonomy" id="119954"/>
    <lineage>
        <taxon>Eukaryota</taxon>
        <taxon>Viridiplantae</taxon>
        <taxon>Streptophyta</taxon>
        <taxon>Embryophyta</taxon>
        <taxon>Tracheophyta</taxon>
        <taxon>Spermatophyta</taxon>
        <taxon>Magnoliopsida</taxon>
        <taxon>eudicotyledons</taxon>
        <taxon>Gunneridae</taxon>
        <taxon>Pentapetalae</taxon>
        <taxon>rosids</taxon>
        <taxon>malvids</taxon>
        <taxon>Myrtales</taxon>
        <taxon>Melastomataceae</taxon>
        <taxon>Melastomatoideae</taxon>
        <taxon>Melastomateae</taxon>
        <taxon>Melastoma</taxon>
    </lineage>
</organism>
<dbReference type="Proteomes" id="UP001057402">
    <property type="component" value="Chromosome 12"/>
</dbReference>
<comment type="caution">
    <text evidence="1">The sequence shown here is derived from an EMBL/GenBank/DDBJ whole genome shotgun (WGS) entry which is preliminary data.</text>
</comment>
<protein>
    <submittedName>
        <fullName evidence="1">Uncharacterized protein</fullName>
    </submittedName>
</protein>
<reference evidence="2" key="1">
    <citation type="journal article" date="2023" name="Front. Plant Sci.">
        <title>Chromosomal-level genome assembly of Melastoma candidum provides insights into trichome evolution.</title>
        <authorList>
            <person name="Zhong Y."/>
            <person name="Wu W."/>
            <person name="Sun C."/>
            <person name="Zou P."/>
            <person name="Liu Y."/>
            <person name="Dai S."/>
            <person name="Zhou R."/>
        </authorList>
    </citation>
    <scope>NUCLEOTIDE SEQUENCE [LARGE SCALE GENOMIC DNA]</scope>
</reference>
<dbReference type="EMBL" id="CM042891">
    <property type="protein sequence ID" value="KAI4302354.1"/>
    <property type="molecule type" value="Genomic_DNA"/>
</dbReference>
<name>A0ACB9KZ19_9MYRT</name>
<evidence type="ECO:0000313" key="1">
    <source>
        <dbReference type="EMBL" id="KAI4302354.1"/>
    </source>
</evidence>
<accession>A0ACB9KZ19</accession>
<evidence type="ECO:0000313" key="2">
    <source>
        <dbReference type="Proteomes" id="UP001057402"/>
    </source>
</evidence>